<name>A0ABX0FBS0_9BACL</name>
<gene>
    <name evidence="2" type="ORF">GYN08_16555</name>
</gene>
<dbReference type="EMBL" id="JAAFGS010000006">
    <property type="protein sequence ID" value="NGZ76919.1"/>
    <property type="molecule type" value="Genomic_DNA"/>
</dbReference>
<protein>
    <submittedName>
        <fullName evidence="2">Uncharacterized protein</fullName>
    </submittedName>
</protein>
<evidence type="ECO:0000313" key="3">
    <source>
        <dbReference type="Proteomes" id="UP000800303"/>
    </source>
</evidence>
<keyword evidence="3" id="KW-1185">Reference proteome</keyword>
<accession>A0ABX0FBS0</accession>
<keyword evidence="1" id="KW-0472">Membrane</keyword>
<keyword evidence="1" id="KW-1133">Transmembrane helix</keyword>
<feature type="transmembrane region" description="Helical" evidence="1">
    <location>
        <begin position="34"/>
        <end position="56"/>
    </location>
</feature>
<evidence type="ECO:0000313" key="2">
    <source>
        <dbReference type="EMBL" id="NGZ76919.1"/>
    </source>
</evidence>
<sequence>MDKILAILILGMGLTGALLMILVTQWFNSPVGNVLKIMTAVSALLFIGFAVSVRIVRRRFDAENGR</sequence>
<dbReference type="Proteomes" id="UP000800303">
    <property type="component" value="Unassembled WGS sequence"/>
</dbReference>
<proteinExistence type="predicted"/>
<organism evidence="2 3">
    <name type="scientific">Saccharibacillus alkalitolerans</name>
    <dbReference type="NCBI Taxonomy" id="2705290"/>
    <lineage>
        <taxon>Bacteria</taxon>
        <taxon>Bacillati</taxon>
        <taxon>Bacillota</taxon>
        <taxon>Bacilli</taxon>
        <taxon>Bacillales</taxon>
        <taxon>Paenibacillaceae</taxon>
        <taxon>Saccharibacillus</taxon>
    </lineage>
</organism>
<keyword evidence="1" id="KW-0812">Transmembrane</keyword>
<dbReference type="RefSeq" id="WP_166276324.1">
    <property type="nucleotide sequence ID" value="NZ_JAAFGS010000006.1"/>
</dbReference>
<feature type="transmembrane region" description="Helical" evidence="1">
    <location>
        <begin position="7"/>
        <end position="28"/>
    </location>
</feature>
<evidence type="ECO:0000256" key="1">
    <source>
        <dbReference type="SAM" id="Phobius"/>
    </source>
</evidence>
<comment type="caution">
    <text evidence="2">The sequence shown here is derived from an EMBL/GenBank/DDBJ whole genome shotgun (WGS) entry which is preliminary data.</text>
</comment>
<reference evidence="2 3" key="1">
    <citation type="submission" date="2020-01" db="EMBL/GenBank/DDBJ databases">
        <title>Polyphasic characterisation and genomic insights into a novel alkali tolerant bacterium VR-M41.</title>
        <authorList>
            <person name="Vemuluri V.R."/>
        </authorList>
    </citation>
    <scope>NUCLEOTIDE SEQUENCE [LARGE SCALE GENOMIC DNA]</scope>
    <source>
        <strain evidence="2 3">VR-M41</strain>
    </source>
</reference>